<sequence>MKSLLFCTSFISGNEAWETRYQRWLDYYRDVPINAVKKIMIDDGSPFLPSASLIKTISHTDPVAAETDAHLIVRFDNNLGRQSIKDYPGWWRSFLHSIEIADELGVDKIIHIESDAFVLSPQLVDFLNQVRDGWHVLWSPHNDFPETAIQVICRDQFDIFRNFKQKNPELRFHDFAERVLPFTAVHREFKGDRYSEFKRNRGIFRSKKFNFLPIFEWDFFNVPVPPDADFATQGVTRQKLAYRRHG</sequence>
<dbReference type="AlphaFoldDB" id="A0A7X4KJE0"/>
<dbReference type="RefSeq" id="WP_161051424.1">
    <property type="nucleotide sequence ID" value="NZ_WWCR01000024.1"/>
</dbReference>
<name>A0A7X4KJE0_9BURK</name>
<dbReference type="EMBL" id="WWCR01000024">
    <property type="protein sequence ID" value="MYM74498.1"/>
    <property type="molecule type" value="Genomic_DNA"/>
</dbReference>
<evidence type="ECO:0008006" key="3">
    <source>
        <dbReference type="Google" id="ProtNLM"/>
    </source>
</evidence>
<evidence type="ECO:0000313" key="1">
    <source>
        <dbReference type="EMBL" id="MYM74498.1"/>
    </source>
</evidence>
<organism evidence="1 2">
    <name type="scientific">Duganella margarita</name>
    <dbReference type="NCBI Taxonomy" id="2692170"/>
    <lineage>
        <taxon>Bacteria</taxon>
        <taxon>Pseudomonadati</taxon>
        <taxon>Pseudomonadota</taxon>
        <taxon>Betaproteobacteria</taxon>
        <taxon>Burkholderiales</taxon>
        <taxon>Oxalobacteraceae</taxon>
        <taxon>Telluria group</taxon>
        <taxon>Duganella</taxon>
    </lineage>
</organism>
<accession>A0A7X4KJE0</accession>
<gene>
    <name evidence="1" type="ORF">GTP56_20195</name>
</gene>
<reference evidence="1 2" key="1">
    <citation type="submission" date="2019-12" db="EMBL/GenBank/DDBJ databases">
        <title>Novel species isolated from a subtropical stream in China.</title>
        <authorList>
            <person name="Lu H."/>
        </authorList>
    </citation>
    <scope>NUCLEOTIDE SEQUENCE [LARGE SCALE GENOMIC DNA]</scope>
    <source>
        <strain evidence="1 2">FT134W</strain>
    </source>
</reference>
<proteinExistence type="predicted"/>
<evidence type="ECO:0000313" key="2">
    <source>
        <dbReference type="Proteomes" id="UP000469734"/>
    </source>
</evidence>
<protein>
    <recommendedName>
        <fullName evidence="3">Glycosyltransferase</fullName>
    </recommendedName>
</protein>
<comment type="caution">
    <text evidence="1">The sequence shown here is derived from an EMBL/GenBank/DDBJ whole genome shotgun (WGS) entry which is preliminary data.</text>
</comment>
<dbReference type="Proteomes" id="UP000469734">
    <property type="component" value="Unassembled WGS sequence"/>
</dbReference>